<feature type="region of interest" description="Disordered" evidence="1">
    <location>
        <begin position="670"/>
        <end position="691"/>
    </location>
</feature>
<reference evidence="2" key="1">
    <citation type="submission" date="2023-04" db="EMBL/GenBank/DDBJ databases">
        <title>Black Yeasts Isolated from many extreme environments.</title>
        <authorList>
            <person name="Coleine C."/>
            <person name="Stajich J.E."/>
            <person name="Selbmann L."/>
        </authorList>
    </citation>
    <scope>NUCLEOTIDE SEQUENCE</scope>
    <source>
        <strain evidence="2">CCFEE 5312</strain>
    </source>
</reference>
<keyword evidence="3" id="KW-1185">Reference proteome</keyword>
<dbReference type="PANTHER" id="PTHR39214">
    <property type="entry name" value="MICROBODY (PEROXISOME) BIOGENESIS PROTEIN PEROXIN 8 (EUROFUNG)"/>
    <property type="match status" value="1"/>
</dbReference>
<dbReference type="Pfam" id="PF26001">
    <property type="entry name" value="Pex8"/>
    <property type="match status" value="1"/>
</dbReference>
<dbReference type="EMBL" id="JAWDJX010000001">
    <property type="protein sequence ID" value="KAK3058777.1"/>
    <property type="molecule type" value="Genomic_DNA"/>
</dbReference>
<sequence>MPADRLLGALLRGLQSYTEEQDTPRLLGTASSLLTTLNNPLNVTLLTSQLLSAPALWTEPEGLRTSVRCLSVFHSAAQALVKHEHALREKSADADFVDLQLERTLPKNDWTKAVISGADDHSPRWRHLLVLGGLLLGFGPRDDDNLSSSMRGTLESALVTAVNFSLEDTPEDDELGLNSITLVLNHCFPYLPNHERAGLNYDNLLPVLTRSVIHSMEGLQSGYFLGAVDQDVRQVSNDQFQWPDQSQSFQQIQSMLTSPLVSSLGPLSRLISHAIEQVEHSWLVMAAMEDLVLLSRTIHLQWRQIKLSEIDPSEERIYLDPQTLGKTLPQMWKLLRSMLFSIVVVLRGVVGRMLGDPALANDEVAPKLATQALHILRNLYFISTKTGTASFSQYTFAYLTAMDTLCTYLPRVEAFLQFIRPVDTSGVPQHPLDRNLDLFFLNTTEHFTLLLPPTSAEELLVATASRYLSAGESSHLLSIFEAAHSGMLAVFSAPQNAEVTKRHLPFYIGALFGVFPEKVSARQFRLAFRTLLRLTSPPAVLAATEPMLSATLLELLHERAASASASPLPPKPAETKLDTDPSMELSEQAVLVLTVIDTLPQLTLDLLDEWLPLATDLVNAIDDEAMREHCKEHFWHTLVGGEMDPDRSGVCHDWWSTRGGREMLLYGREDEQQSPFTMSGGLPDEARDTKL</sequence>
<gene>
    <name evidence="2" type="ORF">LTR09_000342</name>
</gene>
<dbReference type="PANTHER" id="PTHR39214:SF1">
    <property type="entry name" value="MICROBODY (PEROXISOME) BIOGENESIS PROTEIN PEROXIN 8 (EUROFUNG)"/>
    <property type="match status" value="1"/>
</dbReference>
<name>A0AAJ0GJG0_9PEZI</name>
<evidence type="ECO:0000256" key="1">
    <source>
        <dbReference type="SAM" id="MobiDB-lite"/>
    </source>
</evidence>
<evidence type="ECO:0008006" key="4">
    <source>
        <dbReference type="Google" id="ProtNLM"/>
    </source>
</evidence>
<organism evidence="2 3">
    <name type="scientific">Extremus antarcticus</name>
    <dbReference type="NCBI Taxonomy" id="702011"/>
    <lineage>
        <taxon>Eukaryota</taxon>
        <taxon>Fungi</taxon>
        <taxon>Dikarya</taxon>
        <taxon>Ascomycota</taxon>
        <taxon>Pezizomycotina</taxon>
        <taxon>Dothideomycetes</taxon>
        <taxon>Dothideomycetidae</taxon>
        <taxon>Mycosphaerellales</taxon>
        <taxon>Extremaceae</taxon>
        <taxon>Extremus</taxon>
    </lineage>
</organism>
<protein>
    <recommendedName>
        <fullName evidence="4">Peroxisomal membrane protein Pex17</fullName>
    </recommendedName>
</protein>
<proteinExistence type="predicted"/>
<evidence type="ECO:0000313" key="3">
    <source>
        <dbReference type="Proteomes" id="UP001271007"/>
    </source>
</evidence>
<dbReference type="Proteomes" id="UP001271007">
    <property type="component" value="Unassembled WGS sequence"/>
</dbReference>
<comment type="caution">
    <text evidence="2">The sequence shown here is derived from an EMBL/GenBank/DDBJ whole genome shotgun (WGS) entry which is preliminary data.</text>
</comment>
<evidence type="ECO:0000313" key="2">
    <source>
        <dbReference type="EMBL" id="KAK3058777.1"/>
    </source>
</evidence>
<accession>A0AAJ0GJG0</accession>
<dbReference type="AlphaFoldDB" id="A0AAJ0GJG0"/>
<dbReference type="InterPro" id="IPR055334">
    <property type="entry name" value="PEX8-like"/>
</dbReference>